<accession>A0A9P8TKE4</accession>
<keyword evidence="2" id="KW-1185">Reference proteome</keyword>
<reference evidence="1" key="2">
    <citation type="submission" date="2021-01" db="EMBL/GenBank/DDBJ databases">
        <authorList>
            <person name="Schikora-Tamarit M.A."/>
        </authorList>
    </citation>
    <scope>NUCLEOTIDE SEQUENCE</scope>
    <source>
        <strain evidence="1">CBS2887</strain>
    </source>
</reference>
<reference evidence="1" key="1">
    <citation type="journal article" date="2021" name="Open Biol.">
        <title>Shared evolutionary footprints suggest mitochondrial oxidative damage underlies multiple complex I losses in fungi.</title>
        <authorList>
            <person name="Schikora-Tamarit M.A."/>
            <person name="Marcet-Houben M."/>
            <person name="Nosek J."/>
            <person name="Gabaldon T."/>
        </authorList>
    </citation>
    <scope>NUCLEOTIDE SEQUENCE</scope>
    <source>
        <strain evidence="1">CBS2887</strain>
    </source>
</reference>
<evidence type="ECO:0000313" key="2">
    <source>
        <dbReference type="Proteomes" id="UP000774326"/>
    </source>
</evidence>
<evidence type="ECO:0000313" key="1">
    <source>
        <dbReference type="EMBL" id="KAH3681561.1"/>
    </source>
</evidence>
<dbReference type="EMBL" id="JAEUBG010004367">
    <property type="protein sequence ID" value="KAH3681561.1"/>
    <property type="molecule type" value="Genomic_DNA"/>
</dbReference>
<organism evidence="1 2">
    <name type="scientific">Wickerhamomyces pijperi</name>
    <name type="common">Yeast</name>
    <name type="synonym">Pichia pijperi</name>
    <dbReference type="NCBI Taxonomy" id="599730"/>
    <lineage>
        <taxon>Eukaryota</taxon>
        <taxon>Fungi</taxon>
        <taxon>Dikarya</taxon>
        <taxon>Ascomycota</taxon>
        <taxon>Saccharomycotina</taxon>
        <taxon>Saccharomycetes</taxon>
        <taxon>Phaffomycetales</taxon>
        <taxon>Wickerhamomycetaceae</taxon>
        <taxon>Wickerhamomyces</taxon>
    </lineage>
</organism>
<comment type="caution">
    <text evidence="1">The sequence shown here is derived from an EMBL/GenBank/DDBJ whole genome shotgun (WGS) entry which is preliminary data.</text>
</comment>
<proteinExistence type="predicted"/>
<dbReference type="Proteomes" id="UP000774326">
    <property type="component" value="Unassembled WGS sequence"/>
</dbReference>
<sequence>MILTALTRIANVMDRCNVTLVMFQFLAKPEIRDQDSDRVFNFAPNLLLHRNNEYILRFDISVNDPQRMQMPHTFGDLTHDIQRIPLTRDQLMGN</sequence>
<gene>
    <name evidence="1" type="ORF">WICPIJ_007435</name>
</gene>
<protein>
    <submittedName>
        <fullName evidence="1">Uncharacterized protein</fullName>
    </submittedName>
</protein>
<dbReference type="AlphaFoldDB" id="A0A9P8TKE4"/>
<name>A0A9P8TKE4_WICPI</name>